<proteinExistence type="predicted"/>
<evidence type="ECO:0000313" key="1">
    <source>
        <dbReference type="EMBL" id="QJA74164.1"/>
    </source>
</evidence>
<name>A0A6M3JW33_9ZZZZ</name>
<dbReference type="EMBL" id="MT142078">
    <property type="protein sequence ID" value="QJA74164.1"/>
    <property type="molecule type" value="Genomic_DNA"/>
</dbReference>
<gene>
    <name evidence="1" type="ORF">MM415A02089_0013</name>
</gene>
<sequence length="60" mass="6921">MKPLDYDAMQKEIKDVARKHPFRQVPNPTGTVGQLWEVDSEHISRLAIGIIKKYITEAQE</sequence>
<protein>
    <submittedName>
        <fullName evidence="1">Uncharacterized protein</fullName>
    </submittedName>
</protein>
<dbReference type="AlphaFoldDB" id="A0A6M3JW33"/>
<organism evidence="1">
    <name type="scientific">viral metagenome</name>
    <dbReference type="NCBI Taxonomy" id="1070528"/>
    <lineage>
        <taxon>unclassified sequences</taxon>
        <taxon>metagenomes</taxon>
        <taxon>organismal metagenomes</taxon>
    </lineage>
</organism>
<accession>A0A6M3JW33</accession>
<reference evidence="1" key="1">
    <citation type="submission" date="2020-03" db="EMBL/GenBank/DDBJ databases">
        <title>The deep terrestrial virosphere.</title>
        <authorList>
            <person name="Holmfeldt K."/>
            <person name="Nilsson E."/>
            <person name="Simone D."/>
            <person name="Lopez-Fernandez M."/>
            <person name="Wu X."/>
            <person name="de Brujin I."/>
            <person name="Lundin D."/>
            <person name="Andersson A."/>
            <person name="Bertilsson S."/>
            <person name="Dopson M."/>
        </authorList>
    </citation>
    <scope>NUCLEOTIDE SEQUENCE</scope>
    <source>
        <strain evidence="1">MM415A02089</strain>
    </source>
</reference>